<feature type="transmembrane region" description="Helical" evidence="7">
    <location>
        <begin position="146"/>
        <end position="172"/>
    </location>
</feature>
<keyword evidence="4 7" id="KW-1133">Transmembrane helix</keyword>
<evidence type="ECO:0000256" key="2">
    <source>
        <dbReference type="ARBA" id="ARBA00022475"/>
    </source>
</evidence>
<dbReference type="NCBIfam" id="TIGR00374">
    <property type="entry name" value="flippase-like domain"/>
    <property type="match status" value="1"/>
</dbReference>
<gene>
    <name evidence="8" type="ORF">HF526_13460</name>
</gene>
<dbReference type="Proteomes" id="UP000820669">
    <property type="component" value="Unassembled WGS sequence"/>
</dbReference>
<feature type="transmembrane region" description="Helical" evidence="7">
    <location>
        <begin position="178"/>
        <end position="199"/>
    </location>
</feature>
<keyword evidence="5 7" id="KW-0472">Membrane</keyword>
<sequence length="390" mass="41511">MAGPDPQPAWTPGSARRPDRHRGATWLGQHWRTVGHWVVVLAALGYLTWQAPKMIRSAGDVHVTLDHLQWWWVVLAALLGVGALAVYGELHRRLLLVGDAPVPAATVQGITFAENAVSNTVPVVGGAGAVAYAISRLRRRGVDSALASWTVLFAGVMSTLTLIVLGVVALTWAGRLPVGWAVLLIAVIVLGSVAAWAVVTHPAVLRHVMHVLLRIGKHVPWNCRHCRATWERDPDQVSDRIGARLGLLRPSPVQWLVLITFSALAWALDYLTLNASAASVGAFAPWTVLALGFLLVQGSIALQVLPGGAGLAETGLLGVLLAAGVAAAPAAATVLIYRAISWLGLSLVGWVVYAVQIHRTPARHHRHTFPLIHVAPLGRPARITPPDVGG</sequence>
<proteinExistence type="predicted"/>
<dbReference type="PANTHER" id="PTHR39087">
    <property type="entry name" value="UPF0104 MEMBRANE PROTEIN MJ1595"/>
    <property type="match status" value="1"/>
</dbReference>
<evidence type="ECO:0000313" key="9">
    <source>
        <dbReference type="Proteomes" id="UP000820669"/>
    </source>
</evidence>
<feature type="transmembrane region" description="Helical" evidence="7">
    <location>
        <begin position="335"/>
        <end position="355"/>
    </location>
</feature>
<keyword evidence="2" id="KW-1003">Cell membrane</keyword>
<dbReference type="PANTHER" id="PTHR39087:SF2">
    <property type="entry name" value="UPF0104 MEMBRANE PROTEIN MJ1595"/>
    <property type="match status" value="1"/>
</dbReference>
<comment type="caution">
    <text evidence="8">The sequence shown here is derived from an EMBL/GenBank/DDBJ whole genome shotgun (WGS) entry which is preliminary data.</text>
</comment>
<dbReference type="InterPro" id="IPR022791">
    <property type="entry name" value="L-PG_synthase/AglD"/>
</dbReference>
<name>A0ABX1SD86_9PSEU</name>
<comment type="subcellular location">
    <subcellularLocation>
        <location evidence="1">Cell membrane</location>
        <topology evidence="1">Multi-pass membrane protein</topology>
    </subcellularLocation>
</comment>
<dbReference type="RefSeq" id="WP_169381757.1">
    <property type="nucleotide sequence ID" value="NZ_JAAXLA010000021.1"/>
</dbReference>
<dbReference type="EMBL" id="JAAXLA010000021">
    <property type="protein sequence ID" value="NMH98311.1"/>
    <property type="molecule type" value="Genomic_DNA"/>
</dbReference>
<evidence type="ECO:0000256" key="5">
    <source>
        <dbReference type="ARBA" id="ARBA00023136"/>
    </source>
</evidence>
<evidence type="ECO:0000256" key="4">
    <source>
        <dbReference type="ARBA" id="ARBA00022989"/>
    </source>
</evidence>
<protein>
    <submittedName>
        <fullName evidence="8">Flippase-like domain-containing protein</fullName>
    </submittedName>
</protein>
<feature type="region of interest" description="Disordered" evidence="6">
    <location>
        <begin position="1"/>
        <end position="21"/>
    </location>
</feature>
<accession>A0ABX1SD86</accession>
<feature type="transmembrane region" description="Helical" evidence="7">
    <location>
        <begin position="253"/>
        <end position="271"/>
    </location>
</feature>
<evidence type="ECO:0000256" key="6">
    <source>
        <dbReference type="SAM" id="MobiDB-lite"/>
    </source>
</evidence>
<evidence type="ECO:0000256" key="3">
    <source>
        <dbReference type="ARBA" id="ARBA00022692"/>
    </source>
</evidence>
<reference evidence="8 9" key="1">
    <citation type="submission" date="2020-04" db="EMBL/GenBank/DDBJ databases">
        <authorList>
            <person name="Klaysubun C."/>
            <person name="Duangmal K."/>
            <person name="Lipun K."/>
        </authorList>
    </citation>
    <scope>NUCLEOTIDE SEQUENCE [LARGE SCALE GENOMIC DNA]</scope>
    <source>
        <strain evidence="8 9">K10HN5</strain>
    </source>
</reference>
<keyword evidence="9" id="KW-1185">Reference proteome</keyword>
<evidence type="ECO:0000313" key="8">
    <source>
        <dbReference type="EMBL" id="NMH98311.1"/>
    </source>
</evidence>
<dbReference type="Pfam" id="PF03706">
    <property type="entry name" value="LPG_synthase_TM"/>
    <property type="match status" value="1"/>
</dbReference>
<evidence type="ECO:0000256" key="1">
    <source>
        <dbReference type="ARBA" id="ARBA00004651"/>
    </source>
</evidence>
<keyword evidence="3 7" id="KW-0812">Transmembrane</keyword>
<organism evidence="8 9">
    <name type="scientific">Pseudonocardia acidicola</name>
    <dbReference type="NCBI Taxonomy" id="2724939"/>
    <lineage>
        <taxon>Bacteria</taxon>
        <taxon>Bacillati</taxon>
        <taxon>Actinomycetota</taxon>
        <taxon>Actinomycetes</taxon>
        <taxon>Pseudonocardiales</taxon>
        <taxon>Pseudonocardiaceae</taxon>
        <taxon>Pseudonocardia</taxon>
    </lineage>
</organism>
<feature type="transmembrane region" description="Helical" evidence="7">
    <location>
        <begin position="277"/>
        <end position="296"/>
    </location>
</feature>
<feature type="transmembrane region" description="Helical" evidence="7">
    <location>
        <begin position="69"/>
        <end position="87"/>
    </location>
</feature>
<feature type="transmembrane region" description="Helical" evidence="7">
    <location>
        <begin position="308"/>
        <end position="329"/>
    </location>
</feature>
<evidence type="ECO:0000256" key="7">
    <source>
        <dbReference type="SAM" id="Phobius"/>
    </source>
</evidence>